<keyword evidence="2" id="KW-0176">Collagen</keyword>
<dbReference type="GO" id="GO:0005581">
    <property type="term" value="C:collagen trimer"/>
    <property type="evidence" value="ECO:0007669"/>
    <property type="project" value="UniProtKB-KW"/>
</dbReference>
<organism evidence="2 3">
    <name type="scientific">Daubentonia madagascariensis</name>
    <name type="common">Aye-aye</name>
    <name type="synonym">Sciurus madagascariensis</name>
    <dbReference type="NCBI Taxonomy" id="31869"/>
    <lineage>
        <taxon>Eukaryota</taxon>
        <taxon>Metazoa</taxon>
        <taxon>Chordata</taxon>
        <taxon>Craniata</taxon>
        <taxon>Vertebrata</taxon>
        <taxon>Euteleostomi</taxon>
        <taxon>Mammalia</taxon>
        <taxon>Eutheria</taxon>
        <taxon>Euarchontoglires</taxon>
        <taxon>Primates</taxon>
        <taxon>Strepsirrhini</taxon>
        <taxon>Chiromyiformes</taxon>
        <taxon>Daubentoniidae</taxon>
        <taxon>Daubentonia</taxon>
    </lineage>
</organism>
<feature type="region of interest" description="Disordered" evidence="1">
    <location>
        <begin position="1"/>
        <end position="46"/>
    </location>
</feature>
<proteinExistence type="predicted"/>
<protein>
    <submittedName>
        <fullName evidence="2">Collagen alpha-1(XX) chain</fullName>
    </submittedName>
</protein>
<feature type="non-terminal residue" evidence="2">
    <location>
        <position position="1"/>
    </location>
</feature>
<dbReference type="EMBL" id="JBFSEQ010000012">
    <property type="protein sequence ID" value="KAL2763468.1"/>
    <property type="molecule type" value="Genomic_DNA"/>
</dbReference>
<comment type="caution">
    <text evidence="2">The sequence shown here is derived from an EMBL/GenBank/DDBJ whole genome shotgun (WGS) entry which is preliminary data.</text>
</comment>
<name>A0ABD2DAC3_DAUMA</name>
<gene>
    <name evidence="2" type="ORF">WCI35_028930</name>
</gene>
<feature type="compositionally biased region" description="Basic and acidic residues" evidence="1">
    <location>
        <begin position="35"/>
        <end position="46"/>
    </location>
</feature>
<dbReference type="Proteomes" id="UP001610411">
    <property type="component" value="Unassembled WGS sequence"/>
</dbReference>
<accession>A0ABD2DAC3</accession>
<evidence type="ECO:0000313" key="2">
    <source>
        <dbReference type="EMBL" id="KAL2763468.1"/>
    </source>
</evidence>
<feature type="non-terminal residue" evidence="2">
    <location>
        <position position="127"/>
    </location>
</feature>
<keyword evidence="3" id="KW-1185">Reference proteome</keyword>
<reference evidence="2 3" key="1">
    <citation type="journal article" date="2024" name="G3 (Bethesda)">
        <title>A hybrid genome assembly of the endangered aye-aye (Daubentonia madagascariensis).</title>
        <authorList>
            <person name="Versoza C.J."/>
            <person name="Pfeifer S.P."/>
        </authorList>
    </citation>
    <scope>NUCLEOTIDE SEQUENCE [LARGE SCALE GENOMIC DNA]</scope>
    <source>
        <strain evidence="2">6821</strain>
    </source>
</reference>
<dbReference type="AlphaFoldDB" id="A0ABD2DAC3"/>
<evidence type="ECO:0000313" key="3">
    <source>
        <dbReference type="Proteomes" id="UP001610411"/>
    </source>
</evidence>
<sequence length="127" mass="13953">GPPGLKGEKGPWSPRLAAGQPWESQPPWTKGAARPKGERGEKEEPWSHATIHQLVCQASYVLKFDSVLYENTRPLTPLLEEKVEPGGPGPLGPAWRSEAPLPGEWGMVATALRMEGSLELPGRWQPW</sequence>
<evidence type="ECO:0000256" key="1">
    <source>
        <dbReference type="SAM" id="MobiDB-lite"/>
    </source>
</evidence>